<evidence type="ECO:0000313" key="3">
    <source>
        <dbReference type="EMBL" id="CUJ90837.1"/>
    </source>
</evidence>
<dbReference type="AlphaFoldDB" id="A0A0P1I5E1"/>
<organism evidence="3 4">
    <name type="scientific">Shimia thalassica</name>
    <dbReference type="NCBI Taxonomy" id="1715693"/>
    <lineage>
        <taxon>Bacteria</taxon>
        <taxon>Pseudomonadati</taxon>
        <taxon>Pseudomonadota</taxon>
        <taxon>Alphaproteobacteria</taxon>
        <taxon>Rhodobacterales</taxon>
        <taxon>Roseobacteraceae</taxon>
    </lineage>
</organism>
<dbReference type="Pfam" id="PF00353">
    <property type="entry name" value="HemolysinCabind"/>
    <property type="match status" value="6"/>
</dbReference>
<dbReference type="STRING" id="1715693.PH7735_01298"/>
<dbReference type="SUPFAM" id="SSF51120">
    <property type="entry name" value="beta-Roll"/>
    <property type="match status" value="3"/>
</dbReference>
<dbReference type="PRINTS" id="PR00313">
    <property type="entry name" value="CABNDNGRPT"/>
</dbReference>
<keyword evidence="2" id="KW-0964">Secreted</keyword>
<dbReference type="InterPro" id="IPR011049">
    <property type="entry name" value="Serralysin-like_metalloprot_C"/>
</dbReference>
<reference evidence="4" key="1">
    <citation type="submission" date="2015-09" db="EMBL/GenBank/DDBJ databases">
        <authorList>
            <person name="Rodrigo-Torres Lidia"/>
            <person name="Arahal R.David."/>
        </authorList>
    </citation>
    <scope>NUCLEOTIDE SEQUENCE [LARGE SCALE GENOMIC DNA]</scope>
    <source>
        <strain evidence="4">CECT 7735</strain>
    </source>
</reference>
<dbReference type="InterPro" id="IPR001343">
    <property type="entry name" value="Hemolysn_Ca-bd"/>
</dbReference>
<sequence length="586" mass="61680">MAEITGTFENDDGVSNDALIGTTGNDTIRGLLGNDLLRGGAGEDYLTGDVGADTVYGGAGDDTVFWRFQTGIAEVMVGGEGVDTLQIYIDTARVNSGNMRLDASDISGFERLEINATMGGFGGTMYMSPDLLNGFSEIDELSRVILTDGGRVDLSGLTLSDDADNHGWIEGVSYGPATTLSDYISLEGSQTSWNIVGHNGSDTLIGGEQDDYLEARAGHVDTLVGNGGDDLLVFGIARNQQNSALLIEGGAGNDTLRGTIEPDFVGIPEVSGGAGDDLVNLTYGSTWANDFRELQGLFSGGEGYDTLEVSRNVAFDFSGFEVFRGSLKASVDTLNSLEVIEEVRYLAQSVAGEVDFESATVSAGNVHTGISYQASYGDDRLLWSNATDMLTVRLFAGDDYTRLGSGADTVFGGNGDDLIRSGGGADEVRGDAGNDSLIGGAGGDFLIGGSGNDAINGNAYTDLIYGGAGDDYFNGGFAHDLINGGDGADRFFHLGVFDHGSDWVQDYDATEGDVIWFGLETATADQFQINYTHTATPAGERSGDDDVEEAFVIYRPTGQIIWALVDGAGQSSINLQIDEDVFDLML</sequence>
<dbReference type="GO" id="GO:0005509">
    <property type="term" value="F:calcium ion binding"/>
    <property type="evidence" value="ECO:0007669"/>
    <property type="project" value="InterPro"/>
</dbReference>
<dbReference type="RefSeq" id="WP_058310441.1">
    <property type="nucleotide sequence ID" value="NZ_CYTW01000001.1"/>
</dbReference>
<comment type="subcellular location">
    <subcellularLocation>
        <location evidence="1">Secreted</location>
    </subcellularLocation>
</comment>
<dbReference type="EMBL" id="CYTW01000001">
    <property type="protein sequence ID" value="CUJ90837.1"/>
    <property type="molecule type" value="Genomic_DNA"/>
</dbReference>
<protein>
    <submittedName>
        <fullName evidence="3">Cyclolysin</fullName>
    </submittedName>
</protein>
<keyword evidence="4" id="KW-1185">Reference proteome</keyword>
<dbReference type="GeneID" id="83880356"/>
<dbReference type="Gene3D" id="2.150.10.10">
    <property type="entry name" value="Serralysin-like metalloprotease, C-terminal"/>
    <property type="match status" value="4"/>
</dbReference>
<dbReference type="InterPro" id="IPR050557">
    <property type="entry name" value="RTX_toxin/Mannuronan_C5-epim"/>
</dbReference>
<evidence type="ECO:0000256" key="2">
    <source>
        <dbReference type="ARBA" id="ARBA00022525"/>
    </source>
</evidence>
<name>A0A0P1I5E1_9RHOB</name>
<evidence type="ECO:0000256" key="1">
    <source>
        <dbReference type="ARBA" id="ARBA00004613"/>
    </source>
</evidence>
<dbReference type="InterPro" id="IPR018511">
    <property type="entry name" value="Hemolysin-typ_Ca-bd_CS"/>
</dbReference>
<dbReference type="PROSITE" id="PS00330">
    <property type="entry name" value="HEMOLYSIN_CALCIUM"/>
    <property type="match status" value="2"/>
</dbReference>
<evidence type="ECO:0000313" key="4">
    <source>
        <dbReference type="Proteomes" id="UP000051870"/>
    </source>
</evidence>
<dbReference type="GO" id="GO:0005576">
    <property type="term" value="C:extracellular region"/>
    <property type="evidence" value="ECO:0007669"/>
    <property type="project" value="UniProtKB-SubCell"/>
</dbReference>
<dbReference type="PANTHER" id="PTHR38340:SF1">
    <property type="entry name" value="S-LAYER PROTEIN"/>
    <property type="match status" value="1"/>
</dbReference>
<dbReference type="Proteomes" id="UP000051870">
    <property type="component" value="Unassembled WGS sequence"/>
</dbReference>
<gene>
    <name evidence="3" type="primary">cya_12</name>
    <name evidence="3" type="ORF">PH7735_01298</name>
</gene>
<proteinExistence type="predicted"/>
<accession>A0A0P1I5E1</accession>
<dbReference type="PANTHER" id="PTHR38340">
    <property type="entry name" value="S-LAYER PROTEIN"/>
    <property type="match status" value="1"/>
</dbReference>